<dbReference type="Proteomes" id="UP001501697">
    <property type="component" value="Unassembled WGS sequence"/>
</dbReference>
<organism evidence="2 3">
    <name type="scientific">Microbacterium awajiense</name>
    <dbReference type="NCBI Taxonomy" id="415214"/>
    <lineage>
        <taxon>Bacteria</taxon>
        <taxon>Bacillati</taxon>
        <taxon>Actinomycetota</taxon>
        <taxon>Actinomycetes</taxon>
        <taxon>Micrococcales</taxon>
        <taxon>Microbacteriaceae</taxon>
        <taxon>Microbacterium</taxon>
    </lineage>
</organism>
<evidence type="ECO:0000313" key="2">
    <source>
        <dbReference type="EMBL" id="GAA3637783.1"/>
    </source>
</evidence>
<accession>A0ABP7APR7</accession>
<dbReference type="InterPro" id="IPR025736">
    <property type="entry name" value="PucR_C-HTH_dom"/>
</dbReference>
<evidence type="ECO:0000259" key="1">
    <source>
        <dbReference type="Pfam" id="PF13556"/>
    </source>
</evidence>
<evidence type="ECO:0000313" key="3">
    <source>
        <dbReference type="Proteomes" id="UP001501697"/>
    </source>
</evidence>
<protein>
    <submittedName>
        <fullName evidence="2">PucR family transcriptional regulator</fullName>
    </submittedName>
</protein>
<keyword evidence="3" id="KW-1185">Reference proteome</keyword>
<dbReference type="InterPro" id="IPR042070">
    <property type="entry name" value="PucR_C-HTH_sf"/>
</dbReference>
<proteinExistence type="predicted"/>
<comment type="caution">
    <text evidence="2">The sequence shown here is derived from an EMBL/GenBank/DDBJ whole genome shotgun (WGS) entry which is preliminary data.</text>
</comment>
<dbReference type="Pfam" id="PF13556">
    <property type="entry name" value="HTH_30"/>
    <property type="match status" value="1"/>
</dbReference>
<dbReference type="Gene3D" id="1.10.10.2840">
    <property type="entry name" value="PucR C-terminal helix-turn-helix domain"/>
    <property type="match status" value="1"/>
</dbReference>
<sequence length="335" mass="35127">MKELVGRLSALDPEASETLKVIAYFDRLVDGRVSADVMLRGAAVLSGAPIGYRKGSDAAGRRFGSQGEDLHPGPSDDWAFATTGAGDVVWLEREGPEHANDAMVLERLAIGLSILSTRVDTSAPSRRAVEVLVSGDTSDAERDEAAHRLSLAAHAGVYALAVPVTAPVRAPAASAIVTSRFGTVRAVLSREPVRGTAPCGIGTVARSPADVHASWRSALVALRLAHAGCTVVDAAELGPLLVLAEIEDERAEPHPDVAVVETLAAGHWTLPLLRALADGESQRSLAARAGVHHSTLGARLQDLPGSLGFDPLTPSGRTRLDVALMLHRLATTRFD</sequence>
<dbReference type="RefSeq" id="WP_344738381.1">
    <property type="nucleotide sequence ID" value="NZ_BAAAYU010000005.1"/>
</dbReference>
<feature type="domain" description="PucR C-terminal helix-turn-helix" evidence="1">
    <location>
        <begin position="273"/>
        <end position="325"/>
    </location>
</feature>
<gene>
    <name evidence="2" type="ORF">GCM10022200_21440</name>
</gene>
<reference evidence="3" key="1">
    <citation type="journal article" date="2019" name="Int. J. Syst. Evol. Microbiol.">
        <title>The Global Catalogue of Microorganisms (GCM) 10K type strain sequencing project: providing services to taxonomists for standard genome sequencing and annotation.</title>
        <authorList>
            <consortium name="The Broad Institute Genomics Platform"/>
            <consortium name="The Broad Institute Genome Sequencing Center for Infectious Disease"/>
            <person name="Wu L."/>
            <person name="Ma J."/>
        </authorList>
    </citation>
    <scope>NUCLEOTIDE SEQUENCE [LARGE SCALE GENOMIC DNA]</scope>
    <source>
        <strain evidence="3">JCM 16544</strain>
    </source>
</reference>
<dbReference type="EMBL" id="BAAAYU010000005">
    <property type="protein sequence ID" value="GAA3637783.1"/>
    <property type="molecule type" value="Genomic_DNA"/>
</dbReference>
<name>A0ABP7APR7_9MICO</name>